<protein>
    <recommendedName>
        <fullName evidence="1">Methyltransferase type 11 domain-containing protein</fullName>
    </recommendedName>
</protein>
<dbReference type="GO" id="GO:0008757">
    <property type="term" value="F:S-adenosylmethionine-dependent methyltransferase activity"/>
    <property type="evidence" value="ECO:0007669"/>
    <property type="project" value="InterPro"/>
</dbReference>
<keyword evidence="3" id="KW-1185">Reference proteome</keyword>
<name>A0A433QQF8_9FUNG</name>
<dbReference type="InterPro" id="IPR013216">
    <property type="entry name" value="Methyltransf_11"/>
</dbReference>
<proteinExistence type="predicted"/>
<feature type="domain" description="Methyltransferase type 11" evidence="1">
    <location>
        <begin position="48"/>
        <end position="93"/>
    </location>
</feature>
<comment type="caution">
    <text evidence="2">The sequence shown here is derived from an EMBL/GenBank/DDBJ whole genome shotgun (WGS) entry which is preliminary data.</text>
</comment>
<accession>A0A433QQF8</accession>
<sequence length="262" mass="29399">MKFVVWKRLQPGPFNPGHSTPFFTGTDIADIFPQDDVPSNCSFESANTLEGLPFADNTFDYVFQRFMVTAFTPAQWDRAIAELVRVTKPGGYVELGKWFVEGDVVIFVNGLVLTDNKRLNSSFRSRGRANSTQRRPTLSAIRKCPRVSCINYPIILTSDTRIRSPSLPIHPTPVATAIKSRGVDTRLVEDLGALLTPHLQDVTADWASFPIGWHGRLGELHINSLRLGFDGFRSFLKPLMGCDDAEYDAVTEQIPLECMRHR</sequence>
<dbReference type="Pfam" id="PF08241">
    <property type="entry name" value="Methyltransf_11"/>
    <property type="match status" value="1"/>
</dbReference>
<dbReference type="Proteomes" id="UP000274822">
    <property type="component" value="Unassembled WGS sequence"/>
</dbReference>
<dbReference type="AlphaFoldDB" id="A0A433QQF8"/>
<dbReference type="InterPro" id="IPR029063">
    <property type="entry name" value="SAM-dependent_MTases_sf"/>
</dbReference>
<evidence type="ECO:0000313" key="2">
    <source>
        <dbReference type="EMBL" id="RUS31999.1"/>
    </source>
</evidence>
<organism evidence="2 3">
    <name type="scientific">Jimgerdemannia flammicorona</name>
    <dbReference type="NCBI Taxonomy" id="994334"/>
    <lineage>
        <taxon>Eukaryota</taxon>
        <taxon>Fungi</taxon>
        <taxon>Fungi incertae sedis</taxon>
        <taxon>Mucoromycota</taxon>
        <taxon>Mucoromycotina</taxon>
        <taxon>Endogonomycetes</taxon>
        <taxon>Endogonales</taxon>
        <taxon>Endogonaceae</taxon>
        <taxon>Jimgerdemannia</taxon>
    </lineage>
</organism>
<dbReference type="Gene3D" id="3.40.50.150">
    <property type="entry name" value="Vaccinia Virus protein VP39"/>
    <property type="match status" value="1"/>
</dbReference>
<evidence type="ECO:0000313" key="3">
    <source>
        <dbReference type="Proteomes" id="UP000274822"/>
    </source>
</evidence>
<reference evidence="2 3" key="1">
    <citation type="journal article" date="2018" name="New Phytol.">
        <title>Phylogenomics of Endogonaceae and evolution of mycorrhizas within Mucoromycota.</title>
        <authorList>
            <person name="Chang Y."/>
            <person name="Desiro A."/>
            <person name="Na H."/>
            <person name="Sandor L."/>
            <person name="Lipzen A."/>
            <person name="Clum A."/>
            <person name="Barry K."/>
            <person name="Grigoriev I.V."/>
            <person name="Martin F.M."/>
            <person name="Stajich J.E."/>
            <person name="Smith M.E."/>
            <person name="Bonito G."/>
            <person name="Spatafora J.W."/>
        </authorList>
    </citation>
    <scope>NUCLEOTIDE SEQUENCE [LARGE SCALE GENOMIC DNA]</scope>
    <source>
        <strain evidence="2 3">AD002</strain>
    </source>
</reference>
<evidence type="ECO:0000259" key="1">
    <source>
        <dbReference type="Pfam" id="PF08241"/>
    </source>
</evidence>
<gene>
    <name evidence="2" type="ORF">BC938DRAFT_476535</name>
</gene>
<dbReference type="EMBL" id="RBNJ01002405">
    <property type="protein sequence ID" value="RUS31999.1"/>
    <property type="molecule type" value="Genomic_DNA"/>
</dbReference>
<dbReference type="SUPFAM" id="SSF53335">
    <property type="entry name" value="S-adenosyl-L-methionine-dependent methyltransferases"/>
    <property type="match status" value="1"/>
</dbReference>